<protein>
    <submittedName>
        <fullName evidence="2">Uncharacterized protein</fullName>
    </submittedName>
</protein>
<sequence length="463" mass="52122">MTDGGKEPVDRAEGDGGESEEEAEEAEDRVVSDGKNAAEEVDEEGGGDSVAAKIKQVAQQQQQQQQAGGAILAQSDISSSQLDFFKMLDEKIENGPDYEGDDEEEEKARLAGLLQEWKAASMARQQKKAEALQEQEKWSSPARSVTYADDYGSYPLRGVSSVDTQRFPTGYSPCPPNAGIGIHLQNAFRAPPFADQARMQPRPPYAYHPYQPGPEALNHCEDAPGHPLTTGEPPNPLRANYPVRQMTPHHYHENQRLYPGQYPDSPRTYVEPRSYTLPRVMPTVNVLHDQRVYVQEGRPFYQDARQNVVIPYQDQRPDVQRVLPEQKIYHERMMEVRTFDGQRPHVTFQRPPLLAQRSFQEPPRIYRDLDAEECFQRQERFDQDGASPRGPNFKMGRSVSVDVQYVAGPPPPREIIPLQGAPGPPQGSPRPLTARGLQMNMHRLPSNSVVQFRKSRGAFTELA</sequence>
<comment type="caution">
    <text evidence="2">The sequence shown here is derived from an EMBL/GenBank/DDBJ whole genome shotgun (WGS) entry which is preliminary data.</text>
</comment>
<dbReference type="AlphaFoldDB" id="A0AAW2I0M9"/>
<organism evidence="2">
    <name type="scientific">Menopon gallinae</name>
    <name type="common">poultry shaft louse</name>
    <dbReference type="NCBI Taxonomy" id="328185"/>
    <lineage>
        <taxon>Eukaryota</taxon>
        <taxon>Metazoa</taxon>
        <taxon>Ecdysozoa</taxon>
        <taxon>Arthropoda</taxon>
        <taxon>Hexapoda</taxon>
        <taxon>Insecta</taxon>
        <taxon>Pterygota</taxon>
        <taxon>Neoptera</taxon>
        <taxon>Paraneoptera</taxon>
        <taxon>Psocodea</taxon>
        <taxon>Troctomorpha</taxon>
        <taxon>Phthiraptera</taxon>
        <taxon>Amblycera</taxon>
        <taxon>Menoponidae</taxon>
        <taxon>Menopon</taxon>
    </lineage>
</organism>
<gene>
    <name evidence="2" type="ORF">PYX00_003265</name>
</gene>
<proteinExistence type="predicted"/>
<feature type="region of interest" description="Disordered" evidence="1">
    <location>
        <begin position="1"/>
        <end position="72"/>
    </location>
</feature>
<feature type="compositionally biased region" description="Acidic residues" evidence="1">
    <location>
        <begin position="15"/>
        <end position="27"/>
    </location>
</feature>
<evidence type="ECO:0000313" key="2">
    <source>
        <dbReference type="EMBL" id="KAL0275411.1"/>
    </source>
</evidence>
<feature type="region of interest" description="Disordered" evidence="1">
    <location>
        <begin position="410"/>
        <end position="432"/>
    </location>
</feature>
<feature type="compositionally biased region" description="Low complexity" evidence="1">
    <location>
        <begin position="49"/>
        <end position="72"/>
    </location>
</feature>
<evidence type="ECO:0000256" key="1">
    <source>
        <dbReference type="SAM" id="MobiDB-lite"/>
    </source>
</evidence>
<reference evidence="2" key="1">
    <citation type="journal article" date="2024" name="Gigascience">
        <title>Chromosome-level genome of the poultry shaft louse Menopon gallinae provides insight into the host-switching and adaptive evolution of parasitic lice.</title>
        <authorList>
            <person name="Xu Y."/>
            <person name="Ma L."/>
            <person name="Liu S."/>
            <person name="Liang Y."/>
            <person name="Liu Q."/>
            <person name="He Z."/>
            <person name="Tian L."/>
            <person name="Duan Y."/>
            <person name="Cai W."/>
            <person name="Li H."/>
            <person name="Song F."/>
        </authorList>
    </citation>
    <scope>NUCLEOTIDE SEQUENCE</scope>
    <source>
        <strain evidence="2">Cailab_2023a</strain>
    </source>
</reference>
<accession>A0AAW2I0M9</accession>
<dbReference type="EMBL" id="JARGDH010000002">
    <property type="protein sequence ID" value="KAL0275411.1"/>
    <property type="molecule type" value="Genomic_DNA"/>
</dbReference>
<feature type="compositionally biased region" description="Basic and acidic residues" evidence="1">
    <location>
        <begin position="28"/>
        <end position="38"/>
    </location>
</feature>
<dbReference type="InterPro" id="IPR027967">
    <property type="entry name" value="DUF4612"/>
</dbReference>
<feature type="compositionally biased region" description="Basic and acidic residues" evidence="1">
    <location>
        <begin position="1"/>
        <end position="14"/>
    </location>
</feature>
<name>A0AAW2I0M9_9NEOP</name>
<dbReference type="Pfam" id="PF15389">
    <property type="entry name" value="DUF4612"/>
    <property type="match status" value="1"/>
</dbReference>